<feature type="region of interest" description="Disordered" evidence="1">
    <location>
        <begin position="1"/>
        <end position="25"/>
    </location>
</feature>
<feature type="compositionally biased region" description="Polar residues" evidence="1">
    <location>
        <begin position="1"/>
        <end position="13"/>
    </location>
</feature>
<evidence type="ECO:0000256" key="1">
    <source>
        <dbReference type="SAM" id="MobiDB-lite"/>
    </source>
</evidence>
<dbReference type="Proteomes" id="UP000789396">
    <property type="component" value="Unassembled WGS sequence"/>
</dbReference>
<accession>A0A9N8YY09</accession>
<evidence type="ECO:0000313" key="2">
    <source>
        <dbReference type="EMBL" id="CAG8455294.1"/>
    </source>
</evidence>
<evidence type="ECO:0000313" key="3">
    <source>
        <dbReference type="Proteomes" id="UP000789396"/>
    </source>
</evidence>
<keyword evidence="3" id="KW-1185">Reference proteome</keyword>
<reference evidence="2" key="1">
    <citation type="submission" date="2021-06" db="EMBL/GenBank/DDBJ databases">
        <authorList>
            <person name="Kallberg Y."/>
            <person name="Tangrot J."/>
            <person name="Rosling A."/>
        </authorList>
    </citation>
    <scope>NUCLEOTIDE SEQUENCE</scope>
    <source>
        <strain evidence="2">IN212</strain>
    </source>
</reference>
<dbReference type="OrthoDB" id="10373165at2759"/>
<dbReference type="AlphaFoldDB" id="A0A9N8YY09"/>
<dbReference type="EMBL" id="CAJVPZ010000155">
    <property type="protein sequence ID" value="CAG8455294.1"/>
    <property type="molecule type" value="Genomic_DNA"/>
</dbReference>
<protein>
    <submittedName>
        <fullName evidence="2">14506_t:CDS:1</fullName>
    </submittedName>
</protein>
<organism evidence="2 3">
    <name type="scientific">Racocetra fulgida</name>
    <dbReference type="NCBI Taxonomy" id="60492"/>
    <lineage>
        <taxon>Eukaryota</taxon>
        <taxon>Fungi</taxon>
        <taxon>Fungi incertae sedis</taxon>
        <taxon>Mucoromycota</taxon>
        <taxon>Glomeromycotina</taxon>
        <taxon>Glomeromycetes</taxon>
        <taxon>Diversisporales</taxon>
        <taxon>Gigasporaceae</taxon>
        <taxon>Racocetra</taxon>
    </lineage>
</organism>
<sequence>MDNENQPDTTENSNVHDENSVSEGPLAVETLTVVEDEGVTNDQDENSATVESDAAVEASILNGFPYGPFEFSENDGPLLDQNIEESEYPLGPCKFQERYDPILNQHIREIISLSEEMS</sequence>
<proteinExistence type="predicted"/>
<name>A0A9N8YY09_9GLOM</name>
<gene>
    <name evidence="2" type="ORF">RFULGI_LOCUS431</name>
</gene>
<comment type="caution">
    <text evidence="2">The sequence shown here is derived from an EMBL/GenBank/DDBJ whole genome shotgun (WGS) entry which is preliminary data.</text>
</comment>